<dbReference type="SUPFAM" id="SSF56935">
    <property type="entry name" value="Porins"/>
    <property type="match status" value="1"/>
</dbReference>
<keyword evidence="1" id="KW-0812">Transmembrane</keyword>
<dbReference type="Gene3D" id="3.40.50.410">
    <property type="entry name" value="von Willebrand factor, type A domain"/>
    <property type="match status" value="1"/>
</dbReference>
<accession>A0A1W6MJL9</accession>
<keyword evidence="1" id="KW-0813">Transport</keyword>
<dbReference type="SUPFAM" id="SSF53300">
    <property type="entry name" value="vWA-like"/>
    <property type="match status" value="1"/>
</dbReference>
<dbReference type="EMBL" id="CP019344">
    <property type="protein sequence ID" value="ARN77808.1"/>
    <property type="molecule type" value="Genomic_DNA"/>
</dbReference>
<dbReference type="STRING" id="331648.BST97_07230"/>
<dbReference type="RefSeq" id="WP_085766607.1">
    <property type="nucleotide sequence ID" value="NZ_CP019344.1"/>
</dbReference>
<dbReference type="InterPro" id="IPR002035">
    <property type="entry name" value="VWF_A"/>
</dbReference>
<sequence>MKKILLLGLMCLSTFLSFAQNIIGKVTDVNGDPILGATIKVKGTQTFTTSDFDGKYTIKAKKTDYLIFSYTGYDSEVVKVGDKKVINVKLQSSLEEVVVQAYRNTTIKRSVVASSIVTSRQFESKPNSSIVQTLQGQVAGQSIQTTNGYTVNTSSGQPGAHSNINIRGVSSINGNTEPLIVLDGVPVNEDVFRTINPDSIKSTKVLKDASATAMYGNRGVNGVIVISTTGEKQLEDPQLVIREVQTLFEQYRNNESYKEIEENPFEQTTAKPLSTFSIDVDKASYANVRRMINNGEFVNPHAVKIEEMINYFNYEYAQPTGKHPFNVETDVIQTPWNKDTQLVKIGLKGKEIDQKDLPASNLTFLIDVSGSMGSTNKLPLLKRAFQLLVNQMRPQDKVAIVVYAGAAGMVLEPTTGSEKEKIYEALENLNAGGSTAGGAGIELAYKIAQENFIKNGNNRVILATDGDFNVGASSDQAMEDLVVQKRESGVFLSVLGFGMGNYKDSKLETLADKGNGNHAYIDTIQEARRIFVKEFSGSMYAIAKDVKIQVEFNPNNVSAYRLIGYENRMLATQDFVDDKKDAGELGMGHTVTALFEVVPKGVDSGYLKEMTQLKYTDTSYRNSLKDELFTVKLRYKKPDGNKSIPMEFVQKNKVSAINEDVQFAAAVALFGMKLRKSDYSNQATLDDVISLAQKGRGKDADGYRAEFIRLVKSYRDGVNNQNALSER</sequence>
<comment type="subcellular location">
    <subcellularLocation>
        <location evidence="1">Cell outer membrane</location>
        <topology evidence="1">Multi-pass membrane protein</topology>
    </subcellularLocation>
</comment>
<dbReference type="PANTHER" id="PTHR10166">
    <property type="entry name" value="VOLTAGE-DEPENDENT CALCIUM CHANNEL SUBUNIT ALPHA-2/DELTA-RELATED"/>
    <property type="match status" value="1"/>
</dbReference>
<dbReference type="PANTHER" id="PTHR10166:SF37">
    <property type="entry name" value="STOLID, ISOFORM H"/>
    <property type="match status" value="1"/>
</dbReference>
<dbReference type="InterPro" id="IPR037066">
    <property type="entry name" value="Plug_dom_sf"/>
</dbReference>
<dbReference type="InterPro" id="IPR036465">
    <property type="entry name" value="vWFA_dom_sf"/>
</dbReference>
<dbReference type="InterPro" id="IPR051173">
    <property type="entry name" value="Ca_channel_alpha-2/delta"/>
</dbReference>
<dbReference type="Pfam" id="PF00092">
    <property type="entry name" value="VWA"/>
    <property type="match status" value="1"/>
</dbReference>
<evidence type="ECO:0000256" key="2">
    <source>
        <dbReference type="SAM" id="SignalP"/>
    </source>
</evidence>
<dbReference type="AlphaFoldDB" id="A0A1W6MJL9"/>
<evidence type="ECO:0000259" key="3">
    <source>
        <dbReference type="PROSITE" id="PS50234"/>
    </source>
</evidence>
<dbReference type="Pfam" id="PF13715">
    <property type="entry name" value="CarbopepD_reg_2"/>
    <property type="match status" value="1"/>
</dbReference>
<dbReference type="CDD" id="cd01465">
    <property type="entry name" value="vWA_subgroup"/>
    <property type="match status" value="1"/>
</dbReference>
<name>A0A1W6MJL9_9FLAO</name>
<dbReference type="Pfam" id="PF12034">
    <property type="entry name" value="YfbK_C"/>
    <property type="match status" value="1"/>
</dbReference>
<keyword evidence="2" id="KW-0732">Signal</keyword>
<feature type="chain" id="PRO_5013026574" evidence="2">
    <location>
        <begin position="20"/>
        <end position="727"/>
    </location>
</feature>
<evidence type="ECO:0000313" key="5">
    <source>
        <dbReference type="Proteomes" id="UP000193431"/>
    </source>
</evidence>
<dbReference type="InterPro" id="IPR012910">
    <property type="entry name" value="Plug_dom"/>
</dbReference>
<dbReference type="Pfam" id="PF12450">
    <property type="entry name" value="vWF_A"/>
    <property type="match status" value="1"/>
</dbReference>
<proteinExistence type="inferred from homology"/>
<keyword evidence="1" id="KW-0998">Cell outer membrane</keyword>
<dbReference type="GO" id="GO:0009279">
    <property type="term" value="C:cell outer membrane"/>
    <property type="evidence" value="ECO:0007669"/>
    <property type="project" value="UniProtKB-SubCell"/>
</dbReference>
<protein>
    <submittedName>
        <fullName evidence="4">VWA domain-containing protein</fullName>
    </submittedName>
</protein>
<keyword evidence="5" id="KW-1185">Reference proteome</keyword>
<dbReference type="PROSITE" id="PS52016">
    <property type="entry name" value="TONB_DEPENDENT_REC_3"/>
    <property type="match status" value="1"/>
</dbReference>
<feature type="signal peptide" evidence="2">
    <location>
        <begin position="1"/>
        <end position="19"/>
    </location>
</feature>
<dbReference type="Proteomes" id="UP000193431">
    <property type="component" value="Chromosome"/>
</dbReference>
<gene>
    <name evidence="4" type="ORF">BST97_07230</name>
</gene>
<keyword evidence="1" id="KW-1134">Transmembrane beta strand</keyword>
<dbReference type="Pfam" id="PF07715">
    <property type="entry name" value="Plug"/>
    <property type="match status" value="1"/>
</dbReference>
<dbReference type="InterPro" id="IPR039426">
    <property type="entry name" value="TonB-dep_rcpt-like"/>
</dbReference>
<dbReference type="InterPro" id="IPR008969">
    <property type="entry name" value="CarboxyPept-like_regulatory"/>
</dbReference>
<dbReference type="SUPFAM" id="SSF49464">
    <property type="entry name" value="Carboxypeptidase regulatory domain-like"/>
    <property type="match status" value="1"/>
</dbReference>
<feature type="domain" description="VWFA" evidence="3">
    <location>
        <begin position="361"/>
        <end position="539"/>
    </location>
</feature>
<dbReference type="Gene3D" id="2.60.40.1120">
    <property type="entry name" value="Carboxypeptidase-like, regulatory domain"/>
    <property type="match status" value="1"/>
</dbReference>
<dbReference type="OrthoDB" id="9768177at2"/>
<reference evidence="4 5" key="1">
    <citation type="submission" date="2016-11" db="EMBL/GenBank/DDBJ databases">
        <title>Trade-off between light-utilization and light-protection in marine flavobacteria.</title>
        <authorList>
            <person name="Kumagai Y."/>
        </authorList>
    </citation>
    <scope>NUCLEOTIDE SEQUENCE [LARGE SCALE GENOMIC DNA]</scope>
    <source>
        <strain evidence="4 5">JCM 13191</strain>
    </source>
</reference>
<keyword evidence="1" id="KW-0472">Membrane</keyword>
<dbReference type="InterPro" id="IPR022156">
    <property type="entry name" value="Uncharacterised_YfbK_N"/>
</dbReference>
<evidence type="ECO:0000313" key="4">
    <source>
        <dbReference type="EMBL" id="ARN77808.1"/>
    </source>
</evidence>
<organism evidence="4 5">
    <name type="scientific">Nonlabens spongiae</name>
    <dbReference type="NCBI Taxonomy" id="331648"/>
    <lineage>
        <taxon>Bacteria</taxon>
        <taxon>Pseudomonadati</taxon>
        <taxon>Bacteroidota</taxon>
        <taxon>Flavobacteriia</taxon>
        <taxon>Flavobacteriales</taxon>
        <taxon>Flavobacteriaceae</taxon>
        <taxon>Nonlabens</taxon>
    </lineage>
</organism>
<dbReference type="PROSITE" id="PS50234">
    <property type="entry name" value="VWFA"/>
    <property type="match status" value="1"/>
</dbReference>
<comment type="similarity">
    <text evidence="1">Belongs to the TonB-dependent receptor family.</text>
</comment>
<dbReference type="InterPro" id="IPR021908">
    <property type="entry name" value="YfbK_C"/>
</dbReference>
<dbReference type="SMART" id="SM00327">
    <property type="entry name" value="VWA"/>
    <property type="match status" value="1"/>
</dbReference>
<dbReference type="Gene3D" id="2.170.130.10">
    <property type="entry name" value="TonB-dependent receptor, plug domain"/>
    <property type="match status" value="1"/>
</dbReference>
<evidence type="ECO:0000256" key="1">
    <source>
        <dbReference type="PROSITE-ProRule" id="PRU01360"/>
    </source>
</evidence>